<evidence type="ECO:0000313" key="4">
    <source>
        <dbReference type="Proteomes" id="UP000011519"/>
    </source>
</evidence>
<dbReference type="PATRIC" id="fig|1227493.4.peg.1046"/>
<gene>
    <name evidence="3" type="ORF">C483_05383</name>
</gene>
<accession>M0A644</accession>
<dbReference type="Proteomes" id="UP000011519">
    <property type="component" value="Unassembled WGS sequence"/>
</dbReference>
<dbReference type="EMBL" id="AOIM01000014">
    <property type="protein sequence ID" value="ELY93372.1"/>
    <property type="molecule type" value="Genomic_DNA"/>
</dbReference>
<feature type="region of interest" description="Disordered" evidence="1">
    <location>
        <begin position="1"/>
        <end position="74"/>
    </location>
</feature>
<dbReference type="AlphaFoldDB" id="M0A644"/>
<evidence type="ECO:0000259" key="2">
    <source>
        <dbReference type="Pfam" id="PF13699"/>
    </source>
</evidence>
<proteinExistence type="predicted"/>
<feature type="compositionally biased region" description="Acidic residues" evidence="1">
    <location>
        <begin position="1"/>
        <end position="11"/>
    </location>
</feature>
<feature type="domain" description="eCIS core" evidence="2">
    <location>
        <begin position="105"/>
        <end position="182"/>
    </location>
</feature>
<protein>
    <recommendedName>
        <fullName evidence="2">eCIS core domain-containing protein</fullName>
    </recommendedName>
</protein>
<evidence type="ECO:0000313" key="3">
    <source>
        <dbReference type="EMBL" id="ELY93372.1"/>
    </source>
</evidence>
<reference evidence="3 4" key="1">
    <citation type="journal article" date="2014" name="PLoS Genet.">
        <title>Phylogenetically driven sequencing of extremely halophilic archaea reveals strategies for static and dynamic osmo-response.</title>
        <authorList>
            <person name="Becker E.A."/>
            <person name="Seitzer P.M."/>
            <person name="Tritt A."/>
            <person name="Larsen D."/>
            <person name="Krusor M."/>
            <person name="Yao A.I."/>
            <person name="Wu D."/>
            <person name="Madern D."/>
            <person name="Eisen J.A."/>
            <person name="Darling A.E."/>
            <person name="Facciotti M.T."/>
        </authorList>
    </citation>
    <scope>NUCLEOTIDE SEQUENCE [LARGE SCALE GENOMIC DNA]</scope>
    <source>
        <strain evidence="3 4">JCM 10989</strain>
    </source>
</reference>
<name>M0A644_9EURY</name>
<organism evidence="3 4">
    <name type="scientific">Natrialba hulunbeirensis JCM 10989</name>
    <dbReference type="NCBI Taxonomy" id="1227493"/>
    <lineage>
        <taxon>Archaea</taxon>
        <taxon>Methanobacteriati</taxon>
        <taxon>Methanobacteriota</taxon>
        <taxon>Stenosarchaea group</taxon>
        <taxon>Halobacteria</taxon>
        <taxon>Halobacteriales</taxon>
        <taxon>Natrialbaceae</taxon>
        <taxon>Natrialba</taxon>
    </lineage>
</organism>
<evidence type="ECO:0000256" key="1">
    <source>
        <dbReference type="SAM" id="MobiDB-lite"/>
    </source>
</evidence>
<dbReference type="Pfam" id="PF13699">
    <property type="entry name" value="eCIS_core"/>
    <property type="match status" value="1"/>
</dbReference>
<sequence>MKSTDADESESESQTKRHSSSSTRSKTGGPLTGTAVVDQGIGNDINALTGQPEGFDAMAGSNTPDFEPLPTGPDAQIQRALEGTDTTQDEVPNTVLDVLGQGGKPLDGPIQRALEERMDADFSSVRVHTGGKAAQAAEAIDAKAFTCGNNIVFNAGEYDTESPEGQHLLAHELAHVKQQNGGATISMMPQEGADLEIDPDPQLEREADQAAKEALSGEEPLTVNRLGTDVHIQRAAKGDALETLAMLELENEDEDGISDFRQNQNANRIAYLKEIINEFYAEAESVRDAVDDQSTVQGLVDRIEHEVGDQLQQLNEKLEDRLEDVALTDDQRQKLQQGIDTGEWVDYGTPVGSTVLGVVLSPLAGLVTGLGVAALKNRFGSLDGDIEERFKKLTKELEEQGYLTGAGEQRHY</sequence>
<dbReference type="STRING" id="1227493.C483_05383"/>
<dbReference type="InterPro" id="IPR025295">
    <property type="entry name" value="eCIS_core_dom"/>
</dbReference>
<comment type="caution">
    <text evidence="3">The sequence shown here is derived from an EMBL/GenBank/DDBJ whole genome shotgun (WGS) entry which is preliminary data.</text>
</comment>
<keyword evidence="4" id="KW-1185">Reference proteome</keyword>